<evidence type="ECO:0000259" key="3">
    <source>
        <dbReference type="PROSITE" id="PS50089"/>
    </source>
</evidence>
<feature type="compositionally biased region" description="Basic and acidic residues" evidence="2">
    <location>
        <begin position="196"/>
        <end position="205"/>
    </location>
</feature>
<feature type="compositionally biased region" description="Basic and acidic residues" evidence="2">
    <location>
        <begin position="405"/>
        <end position="418"/>
    </location>
</feature>
<organism evidence="4 5">
    <name type="scientific">Prymnesium parvum</name>
    <name type="common">Toxic golden alga</name>
    <dbReference type="NCBI Taxonomy" id="97485"/>
    <lineage>
        <taxon>Eukaryota</taxon>
        <taxon>Haptista</taxon>
        <taxon>Haptophyta</taxon>
        <taxon>Prymnesiophyceae</taxon>
        <taxon>Prymnesiales</taxon>
        <taxon>Prymnesiaceae</taxon>
        <taxon>Prymnesium</taxon>
    </lineage>
</organism>
<protein>
    <recommendedName>
        <fullName evidence="3">RING-type domain-containing protein</fullName>
    </recommendedName>
</protein>
<feature type="compositionally biased region" description="Pro residues" evidence="2">
    <location>
        <begin position="366"/>
        <end position="376"/>
    </location>
</feature>
<reference evidence="4 5" key="1">
    <citation type="journal article" date="2024" name="Science">
        <title>Giant polyketide synthase enzymes in the biosynthesis of giant marine polyether toxins.</title>
        <authorList>
            <person name="Fallon T.R."/>
            <person name="Shende V.V."/>
            <person name="Wierzbicki I.H."/>
            <person name="Pendleton A.L."/>
            <person name="Watervoot N.F."/>
            <person name="Auber R.P."/>
            <person name="Gonzalez D.J."/>
            <person name="Wisecaver J.H."/>
            <person name="Moore B.S."/>
        </authorList>
    </citation>
    <scope>NUCLEOTIDE SEQUENCE [LARGE SCALE GENOMIC DNA]</scope>
    <source>
        <strain evidence="4 5">12B1</strain>
    </source>
</reference>
<feature type="compositionally biased region" description="Polar residues" evidence="2">
    <location>
        <begin position="464"/>
        <end position="475"/>
    </location>
</feature>
<dbReference type="Proteomes" id="UP001515480">
    <property type="component" value="Unassembled WGS sequence"/>
</dbReference>
<dbReference type="InterPro" id="IPR013083">
    <property type="entry name" value="Znf_RING/FYVE/PHD"/>
</dbReference>
<dbReference type="AlphaFoldDB" id="A0AB34JAT1"/>
<keyword evidence="1" id="KW-0479">Metal-binding</keyword>
<dbReference type="EMBL" id="JBGBPQ010000011">
    <property type="protein sequence ID" value="KAL1515507.1"/>
    <property type="molecule type" value="Genomic_DNA"/>
</dbReference>
<evidence type="ECO:0000313" key="4">
    <source>
        <dbReference type="EMBL" id="KAL1515507.1"/>
    </source>
</evidence>
<accession>A0AB34JAT1</accession>
<dbReference type="GO" id="GO:0005737">
    <property type="term" value="C:cytoplasm"/>
    <property type="evidence" value="ECO:0007669"/>
    <property type="project" value="TreeGrafter"/>
</dbReference>
<dbReference type="PROSITE" id="PS50089">
    <property type="entry name" value="ZF_RING_2"/>
    <property type="match status" value="1"/>
</dbReference>
<feature type="compositionally biased region" description="Low complexity" evidence="2">
    <location>
        <begin position="420"/>
        <end position="431"/>
    </location>
</feature>
<feature type="compositionally biased region" description="Acidic residues" evidence="2">
    <location>
        <begin position="525"/>
        <end position="541"/>
    </location>
</feature>
<feature type="compositionally biased region" description="Low complexity" evidence="2">
    <location>
        <begin position="476"/>
        <end position="501"/>
    </location>
</feature>
<dbReference type="PANTHER" id="PTHR31315">
    <property type="entry name" value="PROTEIN SIP5"/>
    <property type="match status" value="1"/>
</dbReference>
<name>A0AB34JAT1_PRYPA</name>
<comment type="caution">
    <text evidence="4">The sequence shown here is derived from an EMBL/GenBank/DDBJ whole genome shotgun (WGS) entry which is preliminary data.</text>
</comment>
<dbReference type="Gene3D" id="3.30.40.10">
    <property type="entry name" value="Zinc/RING finger domain, C3HC4 (zinc finger)"/>
    <property type="match status" value="1"/>
</dbReference>
<keyword evidence="1" id="KW-0862">Zinc</keyword>
<feature type="compositionally biased region" description="Polar residues" evidence="2">
    <location>
        <begin position="514"/>
        <end position="524"/>
    </location>
</feature>
<evidence type="ECO:0000313" key="5">
    <source>
        <dbReference type="Proteomes" id="UP001515480"/>
    </source>
</evidence>
<dbReference type="PANTHER" id="PTHR31315:SF1">
    <property type="entry name" value="PROTEIN SIP5"/>
    <property type="match status" value="1"/>
</dbReference>
<dbReference type="InterPro" id="IPR039301">
    <property type="entry name" value="Sip5/DA2"/>
</dbReference>
<keyword evidence="1" id="KW-0863">Zinc-finger</keyword>
<keyword evidence="5" id="KW-1185">Reference proteome</keyword>
<feature type="compositionally biased region" description="Acidic residues" evidence="2">
    <location>
        <begin position="554"/>
        <end position="567"/>
    </location>
</feature>
<dbReference type="InterPro" id="IPR001841">
    <property type="entry name" value="Znf_RING"/>
</dbReference>
<dbReference type="GO" id="GO:0008270">
    <property type="term" value="F:zinc ion binding"/>
    <property type="evidence" value="ECO:0007669"/>
    <property type="project" value="UniProtKB-KW"/>
</dbReference>
<proteinExistence type="predicted"/>
<feature type="compositionally biased region" description="Low complexity" evidence="2">
    <location>
        <begin position="346"/>
        <end position="356"/>
    </location>
</feature>
<feature type="region of interest" description="Disordered" evidence="2">
    <location>
        <begin position="342"/>
        <end position="573"/>
    </location>
</feature>
<feature type="domain" description="RING-type" evidence="3">
    <location>
        <begin position="97"/>
        <end position="140"/>
    </location>
</feature>
<evidence type="ECO:0000256" key="1">
    <source>
        <dbReference type="PROSITE-ProRule" id="PRU00175"/>
    </source>
</evidence>
<evidence type="ECO:0000256" key="2">
    <source>
        <dbReference type="SAM" id="MobiDB-lite"/>
    </source>
</evidence>
<sequence length="573" mass="60897">MVGRRKPEMSQISDESGQQSFDLLAGAAVREGKADGAMGNKQSTRSRENIDPQLLKPTGLYPNCEWDERVLRRLILDRKLAPCHVGLEENSGEQEECPICMLNYPGGLNRSTCCKKPICTECFLQVCPRANKNASCPFCKAASYRVEFRGPLSLSERNRVQAEEQKAIELQIALQVREERAYRERLAAQGVDLEEDARRNERARSSADLSTSAPSASGAAMGSPASHASASPCHQSSSPRLAPPIGAEEGYERRWYQAQQQQGEMALMGSHAASPQIQNVEWHGSHSDEGRGWESELDDLMLMEAIRLSLNSGGAGAPVGAASGMEDRVTQLAEQVELSIRQQTRAAEAAPAPANPGHSRDTSPGMPAPMALPPAAVPMRTSGGALLSGGSQPSAADEAYDSPQSEDRSSSAPRREAWPDDAAPAPAGEPASVREDVLLISEGSEEGRSSRTSSGSREEARDASPQSESQLSDFESQLQLALALSLSMTPDEADAPSAAAEARAEAAEETAESGETSIPATSPETSDDELDTPQETEEEAEEVAHGEGEAAEAPAEEAAEAPAEEAVEAPPSA</sequence>
<gene>
    <name evidence="4" type="ORF">AB1Y20_002130</name>
</gene>
<feature type="compositionally biased region" description="Low complexity" evidence="2">
    <location>
        <begin position="210"/>
        <end position="239"/>
    </location>
</feature>
<feature type="region of interest" description="Disordered" evidence="2">
    <location>
        <begin position="196"/>
        <end position="245"/>
    </location>
</feature>